<name>A0A964URG4_9ACTN</name>
<evidence type="ECO:0000256" key="1">
    <source>
        <dbReference type="SAM" id="MobiDB-lite"/>
    </source>
</evidence>
<dbReference type="AlphaFoldDB" id="A0A964URG4"/>
<dbReference type="EMBL" id="JAAAHS010000048">
    <property type="protein sequence ID" value="NBE51647.1"/>
    <property type="molecule type" value="Genomic_DNA"/>
</dbReference>
<reference evidence="2" key="1">
    <citation type="submission" date="2020-01" db="EMBL/GenBank/DDBJ databases">
        <title>Whole-genome analyses of novel actinobacteria.</title>
        <authorList>
            <person name="Sahin N."/>
        </authorList>
    </citation>
    <scope>NUCLEOTIDE SEQUENCE</scope>
    <source>
        <strain evidence="2">YC537</strain>
    </source>
</reference>
<proteinExistence type="predicted"/>
<keyword evidence="3" id="KW-1185">Reference proteome</keyword>
<feature type="region of interest" description="Disordered" evidence="1">
    <location>
        <begin position="1"/>
        <end position="32"/>
    </location>
</feature>
<comment type="caution">
    <text evidence="2">The sequence shown here is derived from an EMBL/GenBank/DDBJ whole genome shotgun (WGS) entry which is preliminary data.</text>
</comment>
<dbReference type="Proteomes" id="UP000598297">
    <property type="component" value="Unassembled WGS sequence"/>
</dbReference>
<sequence length="86" mass="9476">MPFRAPLTNHHADATPCPAAHRHTSSGKPLRADCPGRAYTQAVCSCGEWEMTGRAKGYVNECRRRHLADHAERPKVLRDLPGLDAS</sequence>
<evidence type="ECO:0000313" key="3">
    <source>
        <dbReference type="Proteomes" id="UP000598297"/>
    </source>
</evidence>
<organism evidence="2 3">
    <name type="scientific">Streptomyces boluensis</name>
    <dbReference type="NCBI Taxonomy" id="1775135"/>
    <lineage>
        <taxon>Bacteria</taxon>
        <taxon>Bacillati</taxon>
        <taxon>Actinomycetota</taxon>
        <taxon>Actinomycetes</taxon>
        <taxon>Kitasatosporales</taxon>
        <taxon>Streptomycetaceae</taxon>
        <taxon>Streptomyces</taxon>
    </lineage>
</organism>
<gene>
    <name evidence="2" type="ORF">GUY60_09445</name>
</gene>
<accession>A0A964URG4</accession>
<dbReference type="OrthoDB" id="3873100at2"/>
<protein>
    <submittedName>
        <fullName evidence="2">Uncharacterized protein</fullName>
    </submittedName>
</protein>
<evidence type="ECO:0000313" key="2">
    <source>
        <dbReference type="EMBL" id="NBE51647.1"/>
    </source>
</evidence>